<comment type="subcellular location">
    <subcellularLocation>
        <location evidence="1">Membrane</location>
        <topology evidence="1">Multi-pass membrane protein</topology>
    </subcellularLocation>
</comment>
<comment type="similarity">
    <text evidence="2">Belongs to the EBP family.</text>
</comment>
<name>A0ABR4F2D0_9PEZI</name>
<feature type="transmembrane region" description="Helical" evidence="7">
    <location>
        <begin position="256"/>
        <end position="277"/>
    </location>
</feature>
<keyword evidence="4 6" id="KW-1133">Transmembrane helix</keyword>
<dbReference type="InterPro" id="IPR007905">
    <property type="entry name" value="EBP"/>
</dbReference>
<keyword evidence="3 6" id="KW-0812">Transmembrane</keyword>
<dbReference type="Pfam" id="PF05241">
    <property type="entry name" value="EBP"/>
    <property type="match status" value="1"/>
</dbReference>
<evidence type="ECO:0000313" key="10">
    <source>
        <dbReference type="Proteomes" id="UP001600888"/>
    </source>
</evidence>
<gene>
    <name evidence="9" type="ORF">FJTKL_03498</name>
</gene>
<evidence type="ECO:0000313" key="9">
    <source>
        <dbReference type="EMBL" id="KAL2288848.1"/>
    </source>
</evidence>
<organism evidence="9 10">
    <name type="scientific">Diaporthe vaccinii</name>
    <dbReference type="NCBI Taxonomy" id="105482"/>
    <lineage>
        <taxon>Eukaryota</taxon>
        <taxon>Fungi</taxon>
        <taxon>Dikarya</taxon>
        <taxon>Ascomycota</taxon>
        <taxon>Pezizomycotina</taxon>
        <taxon>Sordariomycetes</taxon>
        <taxon>Sordariomycetidae</taxon>
        <taxon>Diaporthales</taxon>
        <taxon>Diaporthaceae</taxon>
        <taxon>Diaporthe</taxon>
        <taxon>Diaporthe eres species complex</taxon>
    </lineage>
</organism>
<dbReference type="Proteomes" id="UP001600888">
    <property type="component" value="Unassembled WGS sequence"/>
</dbReference>
<dbReference type="EMBL" id="JBAWTH010000015">
    <property type="protein sequence ID" value="KAL2288848.1"/>
    <property type="molecule type" value="Genomic_DNA"/>
</dbReference>
<evidence type="ECO:0000259" key="8">
    <source>
        <dbReference type="PROSITE" id="PS51751"/>
    </source>
</evidence>
<evidence type="ECO:0000256" key="7">
    <source>
        <dbReference type="SAM" id="Phobius"/>
    </source>
</evidence>
<keyword evidence="10" id="KW-1185">Reference proteome</keyword>
<accession>A0ABR4F2D0</accession>
<comment type="caution">
    <text evidence="9">The sequence shown here is derived from an EMBL/GenBank/DDBJ whole genome shotgun (WGS) entry which is preliminary data.</text>
</comment>
<evidence type="ECO:0000256" key="2">
    <source>
        <dbReference type="ARBA" id="ARBA00008337"/>
    </source>
</evidence>
<evidence type="ECO:0000256" key="4">
    <source>
        <dbReference type="ARBA" id="ARBA00022989"/>
    </source>
</evidence>
<dbReference type="PROSITE" id="PS51751">
    <property type="entry name" value="EXPERA"/>
    <property type="match status" value="1"/>
</dbReference>
<evidence type="ECO:0000256" key="6">
    <source>
        <dbReference type="PROSITE-ProRule" id="PRU01087"/>
    </source>
</evidence>
<feature type="transmembrane region" description="Helical" evidence="7">
    <location>
        <begin position="224"/>
        <end position="244"/>
    </location>
</feature>
<dbReference type="InterPro" id="IPR033118">
    <property type="entry name" value="EXPERA"/>
</dbReference>
<evidence type="ECO:0000256" key="1">
    <source>
        <dbReference type="ARBA" id="ARBA00004141"/>
    </source>
</evidence>
<keyword evidence="5 6" id="KW-0472">Membrane</keyword>
<sequence length="334" mass="37252">MTMAFWRLGKTLFPKNSTTIRLDLQSLTIRYCSLDSIETPVPTIPSITAAPTTMASNTTTADPGLPPDLFDQTTLVSLASTVLILAVAYGTSLKALSPSTPGSYRFLFIWHAFDALIHFFLEGSFLYNASHASPIGHPRHHLQSKLTDSFGRPLVQCFFSSIPYDDLTVGDLRSGRYYRTQTGYLGHDDRIWGSQAAAADNPFAQLWMVYARADKRWAGADTGVVSLELLTVFVVAPLAVLVCYDIAKKNSRANVLMVIIATAELYGGFMTFCPEWLTGNQFLDGSNFMYLWVYLVFFNMLWVFIPFYAIYVSWNAVDAAFKTQTTVQVVKKSK</sequence>
<reference evidence="9 10" key="1">
    <citation type="submission" date="2024-03" db="EMBL/GenBank/DDBJ databases">
        <title>A high-quality draft genome sequence of Diaporthe vaccinii, a causative agent of upright dieback and viscid rot disease in cranberry plants.</title>
        <authorList>
            <person name="Sarrasin M."/>
            <person name="Lang B.F."/>
            <person name="Burger G."/>
        </authorList>
    </citation>
    <scope>NUCLEOTIDE SEQUENCE [LARGE SCALE GENOMIC DNA]</scope>
    <source>
        <strain evidence="9 10">IS7</strain>
    </source>
</reference>
<evidence type="ECO:0000256" key="3">
    <source>
        <dbReference type="ARBA" id="ARBA00022692"/>
    </source>
</evidence>
<evidence type="ECO:0000256" key="5">
    <source>
        <dbReference type="ARBA" id="ARBA00023136"/>
    </source>
</evidence>
<protein>
    <recommendedName>
        <fullName evidence="8">EXPERA domain-containing protein</fullName>
    </recommendedName>
</protein>
<feature type="transmembrane region" description="Helical" evidence="7">
    <location>
        <begin position="289"/>
        <end position="312"/>
    </location>
</feature>
<dbReference type="PANTHER" id="PTHR14207:SF1">
    <property type="entry name" value="EMOPAMIL-BINDING PROTEIN-LIKE"/>
    <property type="match status" value="1"/>
</dbReference>
<feature type="domain" description="EXPERA" evidence="8">
    <location>
        <begin position="103"/>
        <end position="310"/>
    </location>
</feature>
<proteinExistence type="inferred from homology"/>
<dbReference type="PANTHER" id="PTHR14207">
    <property type="entry name" value="STEROL ISOMERASE"/>
    <property type="match status" value="1"/>
</dbReference>